<dbReference type="Proteomes" id="UP000777784">
    <property type="component" value="Unassembled WGS sequence"/>
</dbReference>
<dbReference type="InterPro" id="IPR011042">
    <property type="entry name" value="6-blade_b-propeller_TolB-like"/>
</dbReference>
<evidence type="ECO:0000313" key="3">
    <source>
        <dbReference type="Proteomes" id="UP000777784"/>
    </source>
</evidence>
<accession>A0A948RV37</accession>
<dbReference type="SUPFAM" id="SSF82171">
    <property type="entry name" value="DPP6 N-terminal domain-like"/>
    <property type="match status" value="1"/>
</dbReference>
<gene>
    <name evidence="2" type="ORF">KJ970_11615</name>
</gene>
<comment type="similarity">
    <text evidence="1">Belongs to the TolB family.</text>
</comment>
<proteinExistence type="inferred from homology"/>
<dbReference type="PANTHER" id="PTHR36842:SF1">
    <property type="entry name" value="PROTEIN TOLB"/>
    <property type="match status" value="1"/>
</dbReference>
<organism evidence="2 3">
    <name type="scientific">Eiseniibacteriota bacterium</name>
    <dbReference type="NCBI Taxonomy" id="2212470"/>
    <lineage>
        <taxon>Bacteria</taxon>
        <taxon>Candidatus Eiseniibacteriota</taxon>
    </lineage>
</organism>
<dbReference type="EMBL" id="JAHJDP010000065">
    <property type="protein sequence ID" value="MBU2691565.1"/>
    <property type="molecule type" value="Genomic_DNA"/>
</dbReference>
<sequence length="320" mass="34401">MKRRAVEKLRRYGILVLGCLMGLGLTSTPTRPEGTVIQLTSDPADERDPAWSPDGSRIAFSRDSASVYNSGLWIISPTGGAATKIVPATGIARSPSWSSGGDQIAFSRNNTIRRVAATGGATVQLTTSPSSSQADTWPAWSPILNEIIYTTGDGAWLNYQMYKVLGSGGDEMQISVGVDAAGEPSWDPDGSRIAFRGRAMVSGEWATNIYITAFSGGSARRLTNGREMDRCPAWSPNGDKIAFSSFRSGNWDIWIIPVVGGAPTQLTTHGADDLCPTWSPDGTQIAFQSDRGGNYDIWLTDAIVPVQQRTWGRIKKAHGE</sequence>
<dbReference type="Pfam" id="PF26549">
    <property type="entry name" value="Tricorn_N"/>
    <property type="match status" value="1"/>
</dbReference>
<evidence type="ECO:0000313" key="2">
    <source>
        <dbReference type="EMBL" id="MBU2691565.1"/>
    </source>
</evidence>
<dbReference type="InterPro" id="IPR011659">
    <property type="entry name" value="WD40"/>
</dbReference>
<dbReference type="PANTHER" id="PTHR36842">
    <property type="entry name" value="PROTEIN TOLB HOMOLOG"/>
    <property type="match status" value="1"/>
</dbReference>
<dbReference type="Gene3D" id="2.120.10.30">
    <property type="entry name" value="TolB, C-terminal domain"/>
    <property type="match status" value="2"/>
</dbReference>
<name>A0A948RV37_UNCEI</name>
<protein>
    <submittedName>
        <fullName evidence="2">DPP IV N-terminal domain-containing protein</fullName>
    </submittedName>
</protein>
<evidence type="ECO:0000256" key="1">
    <source>
        <dbReference type="ARBA" id="ARBA00009820"/>
    </source>
</evidence>
<dbReference type="AlphaFoldDB" id="A0A948RV37"/>
<reference evidence="2" key="1">
    <citation type="submission" date="2021-05" db="EMBL/GenBank/DDBJ databases">
        <title>Energy efficiency and biological interactions define the core microbiome of deep oligotrophic groundwater.</title>
        <authorList>
            <person name="Mehrshad M."/>
            <person name="Lopez-Fernandez M."/>
            <person name="Bell E."/>
            <person name="Bernier-Latmani R."/>
            <person name="Bertilsson S."/>
            <person name="Dopson M."/>
        </authorList>
    </citation>
    <scope>NUCLEOTIDE SEQUENCE</scope>
    <source>
        <strain evidence="2">Modern_marine.mb.64</strain>
    </source>
</reference>
<comment type="caution">
    <text evidence="2">The sequence shown here is derived from an EMBL/GenBank/DDBJ whole genome shotgun (WGS) entry which is preliminary data.</text>
</comment>
<dbReference type="Pfam" id="PF07676">
    <property type="entry name" value="PD40"/>
    <property type="match status" value="3"/>
</dbReference>